<accession>A0A803LPY3</accession>
<protein>
    <submittedName>
        <fullName evidence="1">Uncharacterized protein</fullName>
    </submittedName>
</protein>
<sequence length="91" mass="9887">MHSGNLIQIDSFSNQFTITSYELIVLKGMKSNIVVQKGVKWFVVPAAASFLILLDPSMSNAHAARLTITGVLLCLYNKAKLAGLSAFLTED</sequence>
<reference evidence="1" key="1">
    <citation type="journal article" date="2017" name="Nature">
        <title>The genome of Chenopodium quinoa.</title>
        <authorList>
            <person name="Jarvis D.E."/>
            <person name="Ho Y.S."/>
            <person name="Lightfoot D.J."/>
            <person name="Schmoeckel S.M."/>
            <person name="Li B."/>
            <person name="Borm T.J.A."/>
            <person name="Ohyanagi H."/>
            <person name="Mineta K."/>
            <person name="Michell C.T."/>
            <person name="Saber N."/>
            <person name="Kharbatia N.M."/>
            <person name="Rupper R.R."/>
            <person name="Sharp A.R."/>
            <person name="Dally N."/>
            <person name="Boughton B.A."/>
            <person name="Woo Y.H."/>
            <person name="Gao G."/>
            <person name="Schijlen E.G.W.M."/>
            <person name="Guo X."/>
            <person name="Momin A.A."/>
            <person name="Negrao S."/>
            <person name="Al-Babili S."/>
            <person name="Gehring C."/>
            <person name="Roessner U."/>
            <person name="Jung C."/>
            <person name="Murphy K."/>
            <person name="Arold S.T."/>
            <person name="Gojobori T."/>
            <person name="van der Linden C.G."/>
            <person name="van Loo E.N."/>
            <person name="Jellen E.N."/>
            <person name="Maughan P.J."/>
            <person name="Tester M."/>
        </authorList>
    </citation>
    <scope>NUCLEOTIDE SEQUENCE [LARGE SCALE GENOMIC DNA]</scope>
    <source>
        <strain evidence="1">cv. PI 614886</strain>
    </source>
</reference>
<evidence type="ECO:0000313" key="1">
    <source>
        <dbReference type="EnsemblPlants" id="AUR62017012-RA:cds"/>
    </source>
</evidence>
<organism evidence="1 2">
    <name type="scientific">Chenopodium quinoa</name>
    <name type="common">Quinoa</name>
    <dbReference type="NCBI Taxonomy" id="63459"/>
    <lineage>
        <taxon>Eukaryota</taxon>
        <taxon>Viridiplantae</taxon>
        <taxon>Streptophyta</taxon>
        <taxon>Embryophyta</taxon>
        <taxon>Tracheophyta</taxon>
        <taxon>Spermatophyta</taxon>
        <taxon>Magnoliopsida</taxon>
        <taxon>eudicotyledons</taxon>
        <taxon>Gunneridae</taxon>
        <taxon>Pentapetalae</taxon>
        <taxon>Caryophyllales</taxon>
        <taxon>Chenopodiaceae</taxon>
        <taxon>Chenopodioideae</taxon>
        <taxon>Atripliceae</taxon>
        <taxon>Chenopodium</taxon>
    </lineage>
</organism>
<dbReference type="EnsemblPlants" id="AUR62017012-RA">
    <property type="protein sequence ID" value="AUR62017012-RA:cds"/>
    <property type="gene ID" value="AUR62017012"/>
</dbReference>
<keyword evidence="2" id="KW-1185">Reference proteome</keyword>
<dbReference type="Gramene" id="AUR62017012-RA">
    <property type="protein sequence ID" value="AUR62017012-RA:cds"/>
    <property type="gene ID" value="AUR62017012"/>
</dbReference>
<dbReference type="AlphaFoldDB" id="A0A803LPY3"/>
<evidence type="ECO:0000313" key="2">
    <source>
        <dbReference type="Proteomes" id="UP000596660"/>
    </source>
</evidence>
<proteinExistence type="predicted"/>
<reference evidence="1" key="2">
    <citation type="submission" date="2021-03" db="UniProtKB">
        <authorList>
            <consortium name="EnsemblPlants"/>
        </authorList>
    </citation>
    <scope>IDENTIFICATION</scope>
</reference>
<dbReference type="Proteomes" id="UP000596660">
    <property type="component" value="Unplaced"/>
</dbReference>
<name>A0A803LPY3_CHEQI</name>